<evidence type="ECO:0000256" key="4">
    <source>
        <dbReference type="ARBA" id="ARBA00022475"/>
    </source>
</evidence>
<dbReference type="Pfam" id="PF08402">
    <property type="entry name" value="TOBE_2"/>
    <property type="match status" value="1"/>
</dbReference>
<protein>
    <submittedName>
        <fullName evidence="10">Sugar ABC transporter ATP-binding protein</fullName>
    </submittedName>
</protein>
<dbReference type="RefSeq" id="WP_099508218.1">
    <property type="nucleotide sequence ID" value="NZ_CP016616.1"/>
</dbReference>
<dbReference type="GO" id="GO:0055052">
    <property type="term" value="C:ATP-binding cassette (ABC) transporter complex, substrate-binding subunit-containing"/>
    <property type="evidence" value="ECO:0007669"/>
    <property type="project" value="TreeGrafter"/>
</dbReference>
<evidence type="ECO:0000256" key="2">
    <source>
        <dbReference type="ARBA" id="ARBA00005417"/>
    </source>
</evidence>
<dbReference type="KEGG" id="moc:BB934_02490"/>
<dbReference type="PROSITE" id="PS50893">
    <property type="entry name" value="ABC_TRANSPORTER_2"/>
    <property type="match status" value="1"/>
</dbReference>
<dbReference type="InterPro" id="IPR017871">
    <property type="entry name" value="ABC_transporter-like_CS"/>
</dbReference>
<evidence type="ECO:0000313" key="10">
    <source>
        <dbReference type="EMBL" id="ANY77222.1"/>
    </source>
</evidence>
<keyword evidence="3" id="KW-0813">Transport</keyword>
<keyword evidence="6 10" id="KW-0067">ATP-binding</keyword>
<dbReference type="EMBL" id="CP016616">
    <property type="protein sequence ID" value="ANY77222.1"/>
    <property type="molecule type" value="Genomic_DNA"/>
</dbReference>
<evidence type="ECO:0000256" key="1">
    <source>
        <dbReference type="ARBA" id="ARBA00004417"/>
    </source>
</evidence>
<dbReference type="GO" id="GO:0005524">
    <property type="term" value="F:ATP binding"/>
    <property type="evidence" value="ECO:0007669"/>
    <property type="project" value="UniProtKB-KW"/>
</dbReference>
<dbReference type="PANTHER" id="PTHR43875:SF15">
    <property type="entry name" value="TREHALOSE IMPORT ATP-BINDING PROTEIN SUGC"/>
    <property type="match status" value="1"/>
</dbReference>
<dbReference type="InterPro" id="IPR012340">
    <property type="entry name" value="NA-bd_OB-fold"/>
</dbReference>
<evidence type="ECO:0000259" key="9">
    <source>
        <dbReference type="PROSITE" id="PS50893"/>
    </source>
</evidence>
<evidence type="ECO:0000256" key="6">
    <source>
        <dbReference type="ARBA" id="ARBA00022840"/>
    </source>
</evidence>
<reference evidence="10" key="1">
    <citation type="submission" date="2016-07" db="EMBL/GenBank/DDBJ databases">
        <title>Microvirga ossetica sp. nov. a new species of rhizobia isolated from root nodules of the legume species Vicia alpestris Steven originated from North Ossetia region in the Caucasus.</title>
        <authorList>
            <person name="Safronova V.I."/>
            <person name="Kuznetsova I.G."/>
            <person name="Sazanova A.L."/>
            <person name="Belimov A."/>
            <person name="Andronov E."/>
            <person name="Osledkin Y.S."/>
            <person name="Onishchuk O.P."/>
            <person name="Kurchak O.N."/>
            <person name="Shaposhnikov A.I."/>
            <person name="Willems A."/>
            <person name="Tikhonovich I.A."/>
        </authorList>
    </citation>
    <scope>NUCLEOTIDE SEQUENCE [LARGE SCALE GENOMIC DNA]</scope>
    <source>
        <strain evidence="10">V5/3M</strain>
    </source>
</reference>
<comment type="similarity">
    <text evidence="2">Belongs to the ABC transporter superfamily.</text>
</comment>
<dbReference type="Gene3D" id="3.40.50.300">
    <property type="entry name" value="P-loop containing nucleotide triphosphate hydrolases"/>
    <property type="match status" value="1"/>
</dbReference>
<dbReference type="InterPro" id="IPR027417">
    <property type="entry name" value="P-loop_NTPase"/>
</dbReference>
<evidence type="ECO:0000256" key="3">
    <source>
        <dbReference type="ARBA" id="ARBA00022448"/>
    </source>
</evidence>
<dbReference type="FunFam" id="3.40.50.300:FF:000042">
    <property type="entry name" value="Maltose/maltodextrin ABC transporter, ATP-binding protein"/>
    <property type="match status" value="1"/>
</dbReference>
<dbReference type="PROSITE" id="PS00211">
    <property type="entry name" value="ABC_TRANSPORTER_1"/>
    <property type="match status" value="1"/>
</dbReference>
<dbReference type="SUPFAM" id="SSF50331">
    <property type="entry name" value="MOP-like"/>
    <property type="match status" value="1"/>
</dbReference>
<dbReference type="OrthoDB" id="7817850at2"/>
<dbReference type="GO" id="GO:0016887">
    <property type="term" value="F:ATP hydrolysis activity"/>
    <property type="evidence" value="ECO:0007669"/>
    <property type="project" value="InterPro"/>
</dbReference>
<dbReference type="PANTHER" id="PTHR43875">
    <property type="entry name" value="MALTODEXTRIN IMPORT ATP-BINDING PROTEIN MSMX"/>
    <property type="match status" value="1"/>
</dbReference>
<evidence type="ECO:0000256" key="8">
    <source>
        <dbReference type="ARBA" id="ARBA00023136"/>
    </source>
</evidence>
<sequence>MSEITLRNITKSYGSHLALPSLDLDIPKGSFVTLLGPSGCGKTTTLRVIAGLEQATTGEVVLGGKAVYSSRTGVFVPPERRGLGFIFQSYALWPNMKVDRNITLALSEAKQPAQVVKDRLAEALAKVQLTGLADRYPSELSGGQQQRVAVARLIAARNSILLMDEPLSNLDAKLRTEMRTELKRMHRELQATTVYVTHDQVEALTMSDIIVVMKDGVIQQQGSPYEIYHNPANLFVAEFIGDPRINLFDGILSTIGSERFVRFENMDIPAPAGLQASDGPVTFAIRPENIALVERQGPYSLPAEVDIVQPTGSQTIISLSVKGHRVTALIPRFETSLPKKNIWIEFPADQLTFFDKGSGNRIPLEQPALGASHAA</sequence>
<name>A0A1B2EBF6_9HYPH</name>
<keyword evidence="7" id="KW-1278">Translocase</keyword>
<dbReference type="InterPro" id="IPR003593">
    <property type="entry name" value="AAA+_ATPase"/>
</dbReference>
<dbReference type="AlphaFoldDB" id="A0A1B2EBF6"/>
<accession>A0A1B2EBF6</accession>
<dbReference type="GO" id="GO:0140359">
    <property type="term" value="F:ABC-type transporter activity"/>
    <property type="evidence" value="ECO:0007669"/>
    <property type="project" value="UniProtKB-ARBA"/>
</dbReference>
<dbReference type="SUPFAM" id="SSF52540">
    <property type="entry name" value="P-loop containing nucleoside triphosphate hydrolases"/>
    <property type="match status" value="1"/>
</dbReference>
<dbReference type="InterPro" id="IPR008995">
    <property type="entry name" value="Mo/tungstate-bd_C_term_dom"/>
</dbReference>
<dbReference type="Gene3D" id="2.40.50.140">
    <property type="entry name" value="Nucleic acid-binding proteins"/>
    <property type="match status" value="1"/>
</dbReference>
<keyword evidence="8" id="KW-0472">Membrane</keyword>
<organism evidence="10">
    <name type="scientific">Microvirga ossetica</name>
    <dbReference type="NCBI Taxonomy" id="1882682"/>
    <lineage>
        <taxon>Bacteria</taxon>
        <taxon>Pseudomonadati</taxon>
        <taxon>Pseudomonadota</taxon>
        <taxon>Alphaproteobacteria</taxon>
        <taxon>Hyphomicrobiales</taxon>
        <taxon>Methylobacteriaceae</taxon>
        <taxon>Microvirga</taxon>
    </lineage>
</organism>
<dbReference type="Gene3D" id="2.40.50.100">
    <property type="match status" value="1"/>
</dbReference>
<dbReference type="InterPro" id="IPR013611">
    <property type="entry name" value="Transp-assoc_OB_typ2"/>
</dbReference>
<evidence type="ECO:0000256" key="7">
    <source>
        <dbReference type="ARBA" id="ARBA00022967"/>
    </source>
</evidence>
<feature type="domain" description="ABC transporter" evidence="9">
    <location>
        <begin position="4"/>
        <end position="240"/>
    </location>
</feature>
<evidence type="ECO:0000256" key="5">
    <source>
        <dbReference type="ARBA" id="ARBA00022741"/>
    </source>
</evidence>
<dbReference type="SMART" id="SM00382">
    <property type="entry name" value="AAA"/>
    <property type="match status" value="1"/>
</dbReference>
<proteinExistence type="inferred from homology"/>
<comment type="subcellular location">
    <subcellularLocation>
        <location evidence="1">Cell inner membrane</location>
        <topology evidence="1">Peripheral membrane protein</topology>
    </subcellularLocation>
</comment>
<dbReference type="Pfam" id="PF00005">
    <property type="entry name" value="ABC_tran"/>
    <property type="match status" value="1"/>
</dbReference>
<dbReference type="InterPro" id="IPR003439">
    <property type="entry name" value="ABC_transporter-like_ATP-bd"/>
</dbReference>
<keyword evidence="5" id="KW-0547">Nucleotide-binding</keyword>
<gene>
    <name evidence="10" type="ORF">BB934_02490</name>
</gene>
<keyword evidence="4" id="KW-1003">Cell membrane</keyword>
<dbReference type="InterPro" id="IPR047641">
    <property type="entry name" value="ABC_transpr_MalK/UgpC-like"/>
</dbReference>